<dbReference type="AlphaFoldDB" id="A0A419T5M3"/>
<dbReference type="EMBL" id="MCIB01000009">
    <property type="protein sequence ID" value="RKD32729.1"/>
    <property type="molecule type" value="Genomic_DNA"/>
</dbReference>
<dbReference type="InterPro" id="IPR001647">
    <property type="entry name" value="HTH_TetR"/>
</dbReference>
<name>A0A419T5M3_9FIRM</name>
<dbReference type="InterPro" id="IPR050624">
    <property type="entry name" value="HTH-type_Tx_Regulator"/>
</dbReference>
<dbReference type="SUPFAM" id="SSF46689">
    <property type="entry name" value="Homeodomain-like"/>
    <property type="match status" value="1"/>
</dbReference>
<evidence type="ECO:0000313" key="5">
    <source>
        <dbReference type="Proteomes" id="UP000284177"/>
    </source>
</evidence>
<dbReference type="RefSeq" id="WP_120168236.1">
    <property type="nucleotide sequence ID" value="NZ_MCIB01000009.1"/>
</dbReference>
<comment type="caution">
    <text evidence="4">The sequence shown here is derived from an EMBL/GenBank/DDBJ whole genome shotgun (WGS) entry which is preliminary data.</text>
</comment>
<dbReference type="InterPro" id="IPR009057">
    <property type="entry name" value="Homeodomain-like_sf"/>
</dbReference>
<organism evidence="4 5">
    <name type="scientific">Thermohalobacter berrensis</name>
    <dbReference type="NCBI Taxonomy" id="99594"/>
    <lineage>
        <taxon>Bacteria</taxon>
        <taxon>Bacillati</taxon>
        <taxon>Bacillota</taxon>
        <taxon>Tissierellia</taxon>
        <taxon>Tissierellales</taxon>
        <taxon>Thermohalobacteraceae</taxon>
        <taxon>Thermohalobacter</taxon>
    </lineage>
</organism>
<dbReference type="OrthoDB" id="9785164at2"/>
<sequence>MPKIIDYDKKKEEIIKKAILIFIKKGYYNTKLSDIAKECGMGRTTLYQYFKNKEEIFHYVIKYTIKTIKKDLNLIIKDPKISSLQKIKKIIYQTITKYNEDSMLLILIDLWLILKRENNQIAQEIQEHALELRKVFKALLEEAENLNEIKPINKEMMSYVLYGLIESSLLQASIDKNIDTKKHFSVINILVDGLKY</sequence>
<evidence type="ECO:0000256" key="2">
    <source>
        <dbReference type="PROSITE-ProRule" id="PRU00335"/>
    </source>
</evidence>
<dbReference type="PANTHER" id="PTHR43479">
    <property type="entry name" value="ACREF/ENVCD OPERON REPRESSOR-RELATED"/>
    <property type="match status" value="1"/>
</dbReference>
<dbReference type="Proteomes" id="UP000284177">
    <property type="component" value="Unassembled WGS sequence"/>
</dbReference>
<keyword evidence="5" id="KW-1185">Reference proteome</keyword>
<feature type="DNA-binding region" description="H-T-H motif" evidence="2">
    <location>
        <begin position="31"/>
        <end position="50"/>
    </location>
</feature>
<accession>A0A419T5M3</accession>
<dbReference type="Pfam" id="PF00440">
    <property type="entry name" value="TetR_N"/>
    <property type="match status" value="1"/>
</dbReference>
<gene>
    <name evidence="4" type="ORF">BET03_10360</name>
</gene>
<dbReference type="PRINTS" id="PR00455">
    <property type="entry name" value="HTHTETR"/>
</dbReference>
<dbReference type="PANTHER" id="PTHR43479:SF11">
    <property type="entry name" value="ACREF_ENVCD OPERON REPRESSOR-RELATED"/>
    <property type="match status" value="1"/>
</dbReference>
<evidence type="ECO:0000313" key="4">
    <source>
        <dbReference type="EMBL" id="RKD32729.1"/>
    </source>
</evidence>
<dbReference type="InterPro" id="IPR036271">
    <property type="entry name" value="Tet_transcr_reg_TetR-rel_C_sf"/>
</dbReference>
<reference evidence="4 5" key="1">
    <citation type="submission" date="2016-08" db="EMBL/GenBank/DDBJ databases">
        <title>Novel Firmicutes and Novel Genomes.</title>
        <authorList>
            <person name="Poppleton D.I."/>
            <person name="Gribaldo S."/>
        </authorList>
    </citation>
    <scope>NUCLEOTIDE SEQUENCE [LARGE SCALE GENOMIC DNA]</scope>
    <source>
        <strain evidence="4 5">CTT3</strain>
    </source>
</reference>
<dbReference type="GO" id="GO:0003677">
    <property type="term" value="F:DNA binding"/>
    <property type="evidence" value="ECO:0007669"/>
    <property type="project" value="UniProtKB-UniRule"/>
</dbReference>
<evidence type="ECO:0000259" key="3">
    <source>
        <dbReference type="PROSITE" id="PS50977"/>
    </source>
</evidence>
<dbReference type="PROSITE" id="PS50977">
    <property type="entry name" value="HTH_TETR_2"/>
    <property type="match status" value="1"/>
</dbReference>
<protein>
    <submittedName>
        <fullName evidence="4">TetR family transcriptional regulator</fullName>
    </submittedName>
</protein>
<evidence type="ECO:0000256" key="1">
    <source>
        <dbReference type="ARBA" id="ARBA00023125"/>
    </source>
</evidence>
<dbReference type="SUPFAM" id="SSF48498">
    <property type="entry name" value="Tetracyclin repressor-like, C-terminal domain"/>
    <property type="match status" value="1"/>
</dbReference>
<dbReference type="Gene3D" id="1.10.10.60">
    <property type="entry name" value="Homeodomain-like"/>
    <property type="match status" value="1"/>
</dbReference>
<proteinExistence type="predicted"/>
<feature type="domain" description="HTH tetR-type" evidence="3">
    <location>
        <begin position="8"/>
        <end position="68"/>
    </location>
</feature>
<keyword evidence="1 2" id="KW-0238">DNA-binding</keyword>
<dbReference type="Gene3D" id="1.10.357.10">
    <property type="entry name" value="Tetracycline Repressor, domain 2"/>
    <property type="match status" value="1"/>
</dbReference>